<dbReference type="Proteomes" id="UP000663865">
    <property type="component" value="Unassembled WGS sequence"/>
</dbReference>
<comment type="caution">
    <text evidence="1">The sequence shown here is derived from an EMBL/GenBank/DDBJ whole genome shotgun (WGS) entry which is preliminary data.</text>
</comment>
<evidence type="ECO:0000313" key="2">
    <source>
        <dbReference type="Proteomes" id="UP000663865"/>
    </source>
</evidence>
<dbReference type="AlphaFoldDB" id="A0A818ISR7"/>
<organism evidence="1 2">
    <name type="scientific">Rotaria socialis</name>
    <dbReference type="NCBI Taxonomy" id="392032"/>
    <lineage>
        <taxon>Eukaryota</taxon>
        <taxon>Metazoa</taxon>
        <taxon>Spiralia</taxon>
        <taxon>Gnathifera</taxon>
        <taxon>Rotifera</taxon>
        <taxon>Eurotatoria</taxon>
        <taxon>Bdelloidea</taxon>
        <taxon>Philodinida</taxon>
        <taxon>Philodinidae</taxon>
        <taxon>Rotaria</taxon>
    </lineage>
</organism>
<gene>
    <name evidence="1" type="ORF">KIK155_LOCUS17366</name>
</gene>
<proteinExistence type="predicted"/>
<name>A0A818ISR7_9BILA</name>
<dbReference type="EMBL" id="CAJNYV010003039">
    <property type="protein sequence ID" value="CAF3529265.1"/>
    <property type="molecule type" value="Genomic_DNA"/>
</dbReference>
<evidence type="ECO:0000313" key="1">
    <source>
        <dbReference type="EMBL" id="CAF3529265.1"/>
    </source>
</evidence>
<accession>A0A818ISR7</accession>
<protein>
    <submittedName>
        <fullName evidence="1">Uncharacterized protein</fullName>
    </submittedName>
</protein>
<sequence length="248" mass="29574">MFDISIDLANIYQLVFKLSILTYYKLSIHATNLFISLPIATNQQQQSAIESLIIDHRCSFDELSAIISFTLQLRRLKLTHGFNHPLNKELIPSIMLENLTYLSSDIYGVEFDGFKTFIRKMNSKLKTLNVIIQCEDMMYLDAYQWKQLLLHYYPQLEKFYFTYYDRIDNNTHQYQIYSCGLNPFSTLFWIQRKWIFKAKTEGTSPVEENDHKTWYDYFQDENTEYSISTSLIVAYDNDRKHEGFQQLE</sequence>
<reference evidence="1" key="1">
    <citation type="submission" date="2021-02" db="EMBL/GenBank/DDBJ databases">
        <authorList>
            <person name="Nowell W R."/>
        </authorList>
    </citation>
    <scope>NUCLEOTIDE SEQUENCE</scope>
</reference>